<sequence length="308" mass="36187">MKKMLVLLAISLIVVTGCQSDSLDVSDVDIPERSEGFFWEAEHHDKTIYFLGTVHVGVEEMYPLRDEIEMAMDEADLLLTEIDASDEQRSEEMVSIQEQYITLNEGERLEDYLDEKYIEEVEWIAENPGIEYEMLNVLQPWIVEELYNEMLIIESDYDFEYGVESYLYENVLENADSMALEDYEERLQAVRARDMNYQIYMLEETLEHTKEVFDEEIEKSVTAFRAGEEALINHERKISEESENPNIEETYLNEMLFNRDERMAERVDEVVQNHDADTLFVAAGALHFFGEGNIIELLEEKGYEIERR</sequence>
<organism evidence="2 3">
    <name type="scientific">Alkalibacillus silvisoli</name>
    <dbReference type="NCBI Taxonomy" id="392823"/>
    <lineage>
        <taxon>Bacteria</taxon>
        <taxon>Bacillati</taxon>
        <taxon>Bacillota</taxon>
        <taxon>Bacilli</taxon>
        <taxon>Bacillales</taxon>
        <taxon>Bacillaceae</taxon>
        <taxon>Alkalibacillus</taxon>
    </lineage>
</organism>
<keyword evidence="1" id="KW-0732">Signal</keyword>
<evidence type="ECO:0000256" key="1">
    <source>
        <dbReference type="SAM" id="SignalP"/>
    </source>
</evidence>
<dbReference type="Proteomes" id="UP001500740">
    <property type="component" value="Unassembled WGS sequence"/>
</dbReference>
<proteinExistence type="predicted"/>
<dbReference type="InterPro" id="IPR002816">
    <property type="entry name" value="TraB/PrgY/GumN_fam"/>
</dbReference>
<accession>A0ABP3JR36</accession>
<dbReference type="RefSeq" id="WP_343782742.1">
    <property type="nucleotide sequence ID" value="NZ_BAAACZ010000010.1"/>
</dbReference>
<name>A0ABP3JR36_9BACI</name>
<evidence type="ECO:0000313" key="2">
    <source>
        <dbReference type="EMBL" id="GAA0460134.1"/>
    </source>
</evidence>
<evidence type="ECO:0000313" key="3">
    <source>
        <dbReference type="Proteomes" id="UP001500740"/>
    </source>
</evidence>
<dbReference type="PROSITE" id="PS51257">
    <property type="entry name" value="PROKAR_LIPOPROTEIN"/>
    <property type="match status" value="1"/>
</dbReference>
<comment type="caution">
    <text evidence="2">The sequence shown here is derived from an EMBL/GenBank/DDBJ whole genome shotgun (WGS) entry which is preliminary data.</text>
</comment>
<dbReference type="InterPro" id="IPR047111">
    <property type="entry name" value="YbaP-like"/>
</dbReference>
<feature type="signal peptide" evidence="1">
    <location>
        <begin position="1"/>
        <end position="20"/>
    </location>
</feature>
<dbReference type="PANTHER" id="PTHR40590:SF1">
    <property type="entry name" value="CYTOPLASMIC PROTEIN"/>
    <property type="match status" value="1"/>
</dbReference>
<protein>
    <submittedName>
        <fullName evidence="2">TraB/GumN family protein</fullName>
    </submittedName>
</protein>
<gene>
    <name evidence="2" type="ORF">GCM10008935_14320</name>
</gene>
<dbReference type="Pfam" id="PF01963">
    <property type="entry name" value="TraB_PrgY_gumN"/>
    <property type="match status" value="1"/>
</dbReference>
<dbReference type="CDD" id="cd14789">
    <property type="entry name" value="Tiki"/>
    <property type="match status" value="1"/>
</dbReference>
<keyword evidence="3" id="KW-1185">Reference proteome</keyword>
<dbReference type="EMBL" id="BAAACZ010000010">
    <property type="protein sequence ID" value="GAA0460134.1"/>
    <property type="molecule type" value="Genomic_DNA"/>
</dbReference>
<feature type="chain" id="PRO_5045902309" evidence="1">
    <location>
        <begin position="21"/>
        <end position="308"/>
    </location>
</feature>
<dbReference type="PANTHER" id="PTHR40590">
    <property type="entry name" value="CYTOPLASMIC PROTEIN-RELATED"/>
    <property type="match status" value="1"/>
</dbReference>
<reference evidence="3" key="1">
    <citation type="journal article" date="2019" name="Int. J. Syst. Evol. Microbiol.">
        <title>The Global Catalogue of Microorganisms (GCM) 10K type strain sequencing project: providing services to taxonomists for standard genome sequencing and annotation.</title>
        <authorList>
            <consortium name="The Broad Institute Genomics Platform"/>
            <consortium name="The Broad Institute Genome Sequencing Center for Infectious Disease"/>
            <person name="Wu L."/>
            <person name="Ma J."/>
        </authorList>
    </citation>
    <scope>NUCLEOTIDE SEQUENCE [LARGE SCALE GENOMIC DNA]</scope>
    <source>
        <strain evidence="3">JCM 14193</strain>
    </source>
</reference>